<dbReference type="GO" id="GO:0006654">
    <property type="term" value="P:phosphatidic acid biosynthetic process"/>
    <property type="evidence" value="ECO:0007669"/>
    <property type="project" value="TreeGrafter"/>
</dbReference>
<evidence type="ECO:0000313" key="4">
    <source>
        <dbReference type="EMBL" id="SDZ87036.1"/>
    </source>
</evidence>
<evidence type="ECO:0000259" key="3">
    <source>
        <dbReference type="SMART" id="SM00563"/>
    </source>
</evidence>
<dbReference type="SUPFAM" id="SSF69593">
    <property type="entry name" value="Glycerol-3-phosphate (1)-acyltransferase"/>
    <property type="match status" value="1"/>
</dbReference>
<dbReference type="EMBL" id="FNQV01000002">
    <property type="protein sequence ID" value="SDZ87036.1"/>
    <property type="molecule type" value="Genomic_DNA"/>
</dbReference>
<dbReference type="CDD" id="cd07989">
    <property type="entry name" value="LPLAT_AGPAT-like"/>
    <property type="match status" value="1"/>
</dbReference>
<proteinExistence type="predicted"/>
<dbReference type="OrthoDB" id="9808424at2"/>
<dbReference type="SMART" id="SM00563">
    <property type="entry name" value="PlsC"/>
    <property type="match status" value="1"/>
</dbReference>
<accession>A0A1H3WIQ5</accession>
<reference evidence="5" key="1">
    <citation type="submission" date="2016-10" db="EMBL/GenBank/DDBJ databases">
        <authorList>
            <person name="Varghese N."/>
            <person name="Submissions S."/>
        </authorList>
    </citation>
    <scope>NUCLEOTIDE SEQUENCE [LARGE SCALE GENOMIC DNA]</scope>
    <source>
        <strain evidence="5">KPR-1</strain>
    </source>
</reference>
<feature type="domain" description="Phospholipid/glycerol acyltransferase" evidence="3">
    <location>
        <begin position="50"/>
        <end position="159"/>
    </location>
</feature>
<keyword evidence="5" id="KW-1185">Reference proteome</keyword>
<dbReference type="Proteomes" id="UP000199288">
    <property type="component" value="Unassembled WGS sequence"/>
</dbReference>
<keyword evidence="2 4" id="KW-0012">Acyltransferase</keyword>
<organism evidence="4 5">
    <name type="scientific">Bowdeniella nasicola</name>
    <dbReference type="NCBI Taxonomy" id="208480"/>
    <lineage>
        <taxon>Bacteria</taxon>
        <taxon>Bacillati</taxon>
        <taxon>Actinomycetota</taxon>
        <taxon>Actinomycetes</taxon>
        <taxon>Actinomycetales</taxon>
        <taxon>Actinomycetaceae</taxon>
        <taxon>Bowdeniella</taxon>
    </lineage>
</organism>
<dbReference type="RefSeq" id="WP_092561579.1">
    <property type="nucleotide sequence ID" value="NZ_FNQV01000002.1"/>
</dbReference>
<evidence type="ECO:0000313" key="5">
    <source>
        <dbReference type="Proteomes" id="UP000199288"/>
    </source>
</evidence>
<evidence type="ECO:0000256" key="1">
    <source>
        <dbReference type="ARBA" id="ARBA00022679"/>
    </source>
</evidence>
<protein>
    <submittedName>
        <fullName evidence="4">1-acyl-sn-glycerol-3-phosphate acyltransferase</fullName>
    </submittedName>
</protein>
<evidence type="ECO:0000256" key="2">
    <source>
        <dbReference type="ARBA" id="ARBA00023315"/>
    </source>
</evidence>
<name>A0A1H3WIQ5_9ACTO</name>
<gene>
    <name evidence="4" type="ORF">SAMN02910418_00467</name>
</gene>
<dbReference type="AlphaFoldDB" id="A0A1H3WIQ5"/>
<dbReference type="GO" id="GO:0003841">
    <property type="term" value="F:1-acylglycerol-3-phosphate O-acyltransferase activity"/>
    <property type="evidence" value="ECO:0007669"/>
    <property type="project" value="TreeGrafter"/>
</dbReference>
<dbReference type="InterPro" id="IPR002123">
    <property type="entry name" value="Plipid/glycerol_acylTrfase"/>
</dbReference>
<sequence length="226" mass="24379">MIGARGQQVKPSDIRRWGPTWSRRVGWFLDHIYWNTTVVGAENIPQHTRAIVAANHVGIMDGPVVHGALPRGSHFIVKQEFFDSALGFLMTYSGQIPVDRSSGSAALRVALALLEEDRLVGIFPEGTRGRGDISAVHAGVAWLALRSGAPIIPTAVLGTRGPGDSRSHVPRPRTKLYVEFGTPMTVDVADLKGRAATAEAMSQIADTMSRHIREASARTGIALPDM</sequence>
<dbReference type="Pfam" id="PF01553">
    <property type="entry name" value="Acyltransferase"/>
    <property type="match status" value="1"/>
</dbReference>
<dbReference type="PANTHER" id="PTHR10434">
    <property type="entry name" value="1-ACYL-SN-GLYCEROL-3-PHOSPHATE ACYLTRANSFERASE"/>
    <property type="match status" value="1"/>
</dbReference>
<dbReference type="GO" id="GO:0005886">
    <property type="term" value="C:plasma membrane"/>
    <property type="evidence" value="ECO:0007669"/>
    <property type="project" value="TreeGrafter"/>
</dbReference>
<keyword evidence="1 4" id="KW-0808">Transferase</keyword>
<dbReference type="PANTHER" id="PTHR10434:SF11">
    <property type="entry name" value="1-ACYL-SN-GLYCEROL-3-PHOSPHATE ACYLTRANSFERASE"/>
    <property type="match status" value="1"/>
</dbReference>